<dbReference type="Proteomes" id="UP000275408">
    <property type="component" value="Unassembled WGS sequence"/>
</dbReference>
<accession>A0A3M6TD95</accession>
<comment type="caution">
    <text evidence="1">The sequence shown here is derived from an EMBL/GenBank/DDBJ whole genome shotgun (WGS) entry which is preliminary data.</text>
</comment>
<name>A0A3M6TD95_POCDA</name>
<evidence type="ECO:0000313" key="2">
    <source>
        <dbReference type="Proteomes" id="UP000275408"/>
    </source>
</evidence>
<gene>
    <name evidence="1" type="ORF">pdam_00017913</name>
</gene>
<reference evidence="1 2" key="1">
    <citation type="journal article" date="2018" name="Sci. Rep.">
        <title>Comparative analysis of the Pocillopora damicornis genome highlights role of immune system in coral evolution.</title>
        <authorList>
            <person name="Cunning R."/>
            <person name="Bay R.A."/>
            <person name="Gillette P."/>
            <person name="Baker A.C."/>
            <person name="Traylor-Knowles N."/>
        </authorList>
    </citation>
    <scope>NUCLEOTIDE SEQUENCE [LARGE SCALE GENOMIC DNA]</scope>
    <source>
        <strain evidence="1">RSMAS</strain>
        <tissue evidence="1">Whole animal</tissue>
    </source>
</reference>
<dbReference type="EMBL" id="RCHS01003824">
    <property type="protein sequence ID" value="RMX39352.1"/>
    <property type="molecule type" value="Genomic_DNA"/>
</dbReference>
<protein>
    <submittedName>
        <fullName evidence="1">Uncharacterized protein</fullName>
    </submittedName>
</protein>
<sequence>MEVFVRVTESEISLDMLDAFCTLFNHESPCSYIVPVPENFSRIPDTIGFFEMSIHELLIFNHFEADQLLASLFHQR</sequence>
<dbReference type="AlphaFoldDB" id="A0A3M6TD95"/>
<evidence type="ECO:0000313" key="1">
    <source>
        <dbReference type="EMBL" id="RMX39352.1"/>
    </source>
</evidence>
<proteinExistence type="predicted"/>
<organism evidence="1 2">
    <name type="scientific">Pocillopora damicornis</name>
    <name type="common">Cauliflower coral</name>
    <name type="synonym">Millepora damicornis</name>
    <dbReference type="NCBI Taxonomy" id="46731"/>
    <lineage>
        <taxon>Eukaryota</taxon>
        <taxon>Metazoa</taxon>
        <taxon>Cnidaria</taxon>
        <taxon>Anthozoa</taxon>
        <taxon>Hexacorallia</taxon>
        <taxon>Scleractinia</taxon>
        <taxon>Astrocoeniina</taxon>
        <taxon>Pocilloporidae</taxon>
        <taxon>Pocillopora</taxon>
    </lineage>
</organism>
<keyword evidence="2" id="KW-1185">Reference proteome</keyword>